<accession>A0A0R3S5K4</accession>
<name>A0A0R3S5K4_9BILA</name>
<proteinExistence type="predicted"/>
<dbReference type="Proteomes" id="UP000050640">
    <property type="component" value="Unplaced"/>
</dbReference>
<evidence type="ECO:0000313" key="2">
    <source>
        <dbReference type="WBParaSite" id="EEL_0001007301-mRNA-1"/>
    </source>
</evidence>
<evidence type="ECO:0000313" key="1">
    <source>
        <dbReference type="Proteomes" id="UP000050640"/>
    </source>
</evidence>
<dbReference type="WBParaSite" id="EEL_0001007301-mRNA-1">
    <property type="protein sequence ID" value="EEL_0001007301-mRNA-1"/>
    <property type="gene ID" value="EEL_0001007301"/>
</dbReference>
<reference evidence="2" key="1">
    <citation type="submission" date="2017-02" db="UniProtKB">
        <authorList>
            <consortium name="WormBaseParasite"/>
        </authorList>
    </citation>
    <scope>IDENTIFICATION</scope>
</reference>
<dbReference type="AlphaFoldDB" id="A0A0R3S5K4"/>
<organism evidence="1 2">
    <name type="scientific">Elaeophora elaphi</name>
    <dbReference type="NCBI Taxonomy" id="1147741"/>
    <lineage>
        <taxon>Eukaryota</taxon>
        <taxon>Metazoa</taxon>
        <taxon>Ecdysozoa</taxon>
        <taxon>Nematoda</taxon>
        <taxon>Chromadorea</taxon>
        <taxon>Rhabditida</taxon>
        <taxon>Spirurina</taxon>
        <taxon>Spiruromorpha</taxon>
        <taxon>Filarioidea</taxon>
        <taxon>Onchocercidae</taxon>
        <taxon>Elaeophora</taxon>
    </lineage>
</organism>
<sequence length="145" mass="16538">MRELVPTSPVWKISEVTFRQTQNSCIKPDRNLVRCGSPMGCYYIRYATTIDPHAISSDLPAGCISDIDQTLLEKYPYLSLCSNYLKNGFAKKCFYTDTRDEATDIPLVACCCNMNPYNDCPPSARVTNLGYDYKLKKKKGRNLRR</sequence>
<keyword evidence="1" id="KW-1185">Reference proteome</keyword>
<protein>
    <submittedName>
        <fullName evidence="2">SCP domain-containing protein</fullName>
    </submittedName>
</protein>